<comment type="caution">
    <text evidence="3">The sequence shown here is derived from an EMBL/GenBank/DDBJ whole genome shotgun (WGS) entry which is preliminary data.</text>
</comment>
<dbReference type="PANTHER" id="PTHR10202:SF25">
    <property type="entry name" value="PRESENILIN SPE-4"/>
    <property type="match status" value="1"/>
</dbReference>
<feature type="compositionally biased region" description="Acidic residues" evidence="1">
    <location>
        <begin position="17"/>
        <end position="35"/>
    </location>
</feature>
<name>A0A2A2KYR5_9BILA</name>
<gene>
    <name evidence="3" type="ORF">WR25_14498</name>
</gene>
<dbReference type="STRING" id="2018661.A0A2A2KYR5"/>
<sequence length="167" mass="17903">MDDANDTTSSSSNSSFVDDEDTDSVGIEEEVEEIEPQLAEQPQEVLVCGELEPPTSKPDEEMTVADALQDSTMRLGLGDFVFYSLLVGKAATSGSSLATLASIVGVLYGLVITLTSSSFGEVTTPALPLSVLFGTMFHFVTLVIVRANEFYTEHAANIISIFEHTEL</sequence>
<keyword evidence="2" id="KW-0472">Membrane</keyword>
<dbReference type="PANTHER" id="PTHR10202">
    <property type="entry name" value="PRESENILIN"/>
    <property type="match status" value="1"/>
</dbReference>
<dbReference type="GO" id="GO:0016485">
    <property type="term" value="P:protein processing"/>
    <property type="evidence" value="ECO:0007669"/>
    <property type="project" value="InterPro"/>
</dbReference>
<dbReference type="GO" id="GO:0034205">
    <property type="term" value="P:amyloid-beta formation"/>
    <property type="evidence" value="ECO:0007669"/>
    <property type="project" value="TreeGrafter"/>
</dbReference>
<dbReference type="Gene3D" id="1.10.472.100">
    <property type="entry name" value="Presenilin"/>
    <property type="match status" value="1"/>
</dbReference>
<evidence type="ECO:0000256" key="2">
    <source>
        <dbReference type="SAM" id="Phobius"/>
    </source>
</evidence>
<dbReference type="InterPro" id="IPR001108">
    <property type="entry name" value="Peptidase_A22A"/>
</dbReference>
<evidence type="ECO:0000256" key="1">
    <source>
        <dbReference type="SAM" id="MobiDB-lite"/>
    </source>
</evidence>
<feature type="compositionally biased region" description="Low complexity" evidence="1">
    <location>
        <begin position="1"/>
        <end position="16"/>
    </location>
</feature>
<dbReference type="AlphaFoldDB" id="A0A2A2KYR5"/>
<accession>A0A2A2KYR5</accession>
<reference evidence="3 4" key="1">
    <citation type="journal article" date="2017" name="Curr. Biol.">
        <title>Genome architecture and evolution of a unichromosomal asexual nematode.</title>
        <authorList>
            <person name="Fradin H."/>
            <person name="Zegar C."/>
            <person name="Gutwein M."/>
            <person name="Lucas J."/>
            <person name="Kovtun M."/>
            <person name="Corcoran D."/>
            <person name="Baugh L.R."/>
            <person name="Kiontke K."/>
            <person name="Gunsalus K."/>
            <person name="Fitch D.H."/>
            <person name="Piano F."/>
        </authorList>
    </citation>
    <scope>NUCLEOTIDE SEQUENCE [LARGE SCALE GENOMIC DNA]</scope>
    <source>
        <strain evidence="3">PF1309</strain>
    </source>
</reference>
<dbReference type="InterPro" id="IPR042524">
    <property type="entry name" value="Presenilin_C"/>
</dbReference>
<dbReference type="GO" id="GO:0006509">
    <property type="term" value="P:membrane protein ectodomain proteolysis"/>
    <property type="evidence" value="ECO:0007669"/>
    <property type="project" value="TreeGrafter"/>
</dbReference>
<feature type="region of interest" description="Disordered" evidence="1">
    <location>
        <begin position="1"/>
        <end position="39"/>
    </location>
</feature>
<feature type="transmembrane region" description="Helical" evidence="2">
    <location>
        <begin position="126"/>
        <end position="145"/>
    </location>
</feature>
<evidence type="ECO:0000313" key="4">
    <source>
        <dbReference type="Proteomes" id="UP000218231"/>
    </source>
</evidence>
<keyword evidence="4" id="KW-1185">Reference proteome</keyword>
<feature type="transmembrane region" description="Helical" evidence="2">
    <location>
        <begin position="97"/>
        <end position="120"/>
    </location>
</feature>
<dbReference type="GO" id="GO:0007219">
    <property type="term" value="P:Notch signaling pathway"/>
    <property type="evidence" value="ECO:0007669"/>
    <property type="project" value="TreeGrafter"/>
</dbReference>
<keyword evidence="2" id="KW-0812">Transmembrane</keyword>
<keyword evidence="2" id="KW-1133">Transmembrane helix</keyword>
<dbReference type="OrthoDB" id="20287at2759"/>
<dbReference type="GO" id="GO:0070765">
    <property type="term" value="C:gamma-secretase complex"/>
    <property type="evidence" value="ECO:0007669"/>
    <property type="project" value="TreeGrafter"/>
</dbReference>
<dbReference type="GO" id="GO:0042500">
    <property type="term" value="F:aspartic endopeptidase activity, intramembrane cleaving"/>
    <property type="evidence" value="ECO:0007669"/>
    <property type="project" value="InterPro"/>
</dbReference>
<dbReference type="Proteomes" id="UP000218231">
    <property type="component" value="Unassembled WGS sequence"/>
</dbReference>
<dbReference type="EMBL" id="LIAE01007470">
    <property type="protein sequence ID" value="PAV79074.1"/>
    <property type="molecule type" value="Genomic_DNA"/>
</dbReference>
<evidence type="ECO:0000313" key="3">
    <source>
        <dbReference type="EMBL" id="PAV79074.1"/>
    </source>
</evidence>
<protein>
    <submittedName>
        <fullName evidence="3">Uncharacterized protein</fullName>
    </submittedName>
</protein>
<organism evidence="3 4">
    <name type="scientific">Diploscapter pachys</name>
    <dbReference type="NCBI Taxonomy" id="2018661"/>
    <lineage>
        <taxon>Eukaryota</taxon>
        <taxon>Metazoa</taxon>
        <taxon>Ecdysozoa</taxon>
        <taxon>Nematoda</taxon>
        <taxon>Chromadorea</taxon>
        <taxon>Rhabditida</taxon>
        <taxon>Rhabditina</taxon>
        <taxon>Rhabditomorpha</taxon>
        <taxon>Rhabditoidea</taxon>
        <taxon>Rhabditidae</taxon>
        <taxon>Diploscapter</taxon>
    </lineage>
</organism>
<dbReference type="Pfam" id="PF01080">
    <property type="entry name" value="Presenilin"/>
    <property type="match status" value="1"/>
</dbReference>
<proteinExistence type="predicted"/>
<dbReference type="GO" id="GO:0055074">
    <property type="term" value="P:calcium ion homeostasis"/>
    <property type="evidence" value="ECO:0007669"/>
    <property type="project" value="TreeGrafter"/>
</dbReference>